<name>A0A1M6EE05_9FIRM</name>
<evidence type="ECO:0000313" key="2">
    <source>
        <dbReference type="Proteomes" id="UP000184052"/>
    </source>
</evidence>
<accession>A0A1M6EE05</accession>
<dbReference type="AlphaFoldDB" id="A0A1M6EE05"/>
<dbReference type="Proteomes" id="UP000184052">
    <property type="component" value="Unassembled WGS sequence"/>
</dbReference>
<gene>
    <name evidence="1" type="ORF">SAMN02745751_01168</name>
</gene>
<protein>
    <submittedName>
        <fullName evidence="1">Uncharacterized protein</fullName>
    </submittedName>
</protein>
<dbReference type="EMBL" id="FQZL01000007">
    <property type="protein sequence ID" value="SHI83722.1"/>
    <property type="molecule type" value="Genomic_DNA"/>
</dbReference>
<keyword evidence="2" id="KW-1185">Reference proteome</keyword>
<organism evidence="1 2">
    <name type="scientific">Dethiosulfatibacter aminovorans DSM 17477</name>
    <dbReference type="NCBI Taxonomy" id="1121476"/>
    <lineage>
        <taxon>Bacteria</taxon>
        <taxon>Bacillati</taxon>
        <taxon>Bacillota</taxon>
        <taxon>Tissierellia</taxon>
        <taxon>Dethiosulfatibacter</taxon>
    </lineage>
</organism>
<dbReference type="STRING" id="1121476.SAMN02745751_01168"/>
<proteinExistence type="predicted"/>
<evidence type="ECO:0000313" key="1">
    <source>
        <dbReference type="EMBL" id="SHI83722.1"/>
    </source>
</evidence>
<sequence length="45" mass="5192">MLWKCDVLAMVIESIEAFKILMHRAFGCNVLLMKVSEQAGAHFYF</sequence>
<reference evidence="1 2" key="1">
    <citation type="submission" date="2016-11" db="EMBL/GenBank/DDBJ databases">
        <authorList>
            <person name="Jaros S."/>
            <person name="Januszkiewicz K."/>
            <person name="Wedrychowicz H."/>
        </authorList>
    </citation>
    <scope>NUCLEOTIDE SEQUENCE [LARGE SCALE GENOMIC DNA]</scope>
    <source>
        <strain evidence="1 2">DSM 17477</strain>
    </source>
</reference>